<feature type="transmembrane region" description="Helical" evidence="1">
    <location>
        <begin position="199"/>
        <end position="225"/>
    </location>
</feature>
<proteinExistence type="predicted"/>
<feature type="transmembrane region" description="Helical" evidence="1">
    <location>
        <begin position="99"/>
        <end position="119"/>
    </location>
</feature>
<dbReference type="AlphaFoldDB" id="A0A3B7MX74"/>
<keyword evidence="3" id="KW-1185">Reference proteome</keyword>
<dbReference type="Proteomes" id="UP000263900">
    <property type="component" value="Chromosome"/>
</dbReference>
<accession>A0A3B7MX74</accession>
<dbReference type="RefSeq" id="WP_119053543.1">
    <property type="nucleotide sequence ID" value="NZ_CP032157.1"/>
</dbReference>
<keyword evidence="1" id="KW-0472">Membrane</keyword>
<organism evidence="2 3">
    <name type="scientific">Paraflavitalea soli</name>
    <dbReference type="NCBI Taxonomy" id="2315862"/>
    <lineage>
        <taxon>Bacteria</taxon>
        <taxon>Pseudomonadati</taxon>
        <taxon>Bacteroidota</taxon>
        <taxon>Chitinophagia</taxon>
        <taxon>Chitinophagales</taxon>
        <taxon>Chitinophagaceae</taxon>
        <taxon>Paraflavitalea</taxon>
    </lineage>
</organism>
<feature type="transmembrane region" description="Helical" evidence="1">
    <location>
        <begin position="7"/>
        <end position="27"/>
    </location>
</feature>
<protein>
    <recommendedName>
        <fullName evidence="4">Glycosyltransferase RgtA/B/C/D-like domain-containing protein</fullName>
    </recommendedName>
</protein>
<feature type="transmembrane region" description="Helical" evidence="1">
    <location>
        <begin position="57"/>
        <end position="78"/>
    </location>
</feature>
<feature type="transmembrane region" description="Helical" evidence="1">
    <location>
        <begin position="335"/>
        <end position="352"/>
    </location>
</feature>
<evidence type="ECO:0000313" key="2">
    <source>
        <dbReference type="EMBL" id="AXY77670.1"/>
    </source>
</evidence>
<keyword evidence="1" id="KW-1133">Transmembrane helix</keyword>
<feature type="transmembrane region" description="Helical" evidence="1">
    <location>
        <begin position="125"/>
        <end position="145"/>
    </location>
</feature>
<feature type="transmembrane region" description="Helical" evidence="1">
    <location>
        <begin position="152"/>
        <end position="170"/>
    </location>
</feature>
<evidence type="ECO:0008006" key="4">
    <source>
        <dbReference type="Google" id="ProtNLM"/>
    </source>
</evidence>
<sequence>MKRILSYSEILVIVIIAMVPVFASFPYRINIFLSWEGAYRMYTGQVPYKDFGMPVGYMYWVIPAMFFKIFGPQLITLIKAQAFINLLSGLAFRSIFKSLGVQPGVRFSAVLVFCLSYTFFNYWPWYNHTVIVYELIGLAFLMKYIFSPASKWKYASLVASGFFIFCSFFTKQDGGGLALLICLALLGYLALTEKKWLPLVIFAGTVFITGLAFILPVTGTFGYWFNHGQPPHSSRMSISDILRDFLAGSQWLKFYLFLIVLLLMVAIKNWKEFWLNKQQMIFTLLTLGILAQAAIFQVTSYVPVDNNIFFHSFAFVFIISLLSLLLPIKFDSWKPVIICAAGVLLWWSHVYWRYIDRFVLKGSGESYTTMTHEGHTYANVVNRNTYMIGLDTTDIPLDQWRTPKLKSFEKVLLPNPTVDGIERLMNMDLVKNGKNLKVLNMSELTPLAAEIPYELERGPEYPLWFHKGVGMFDKETNMFINRIQNKHYDLVLFEYIPYLNNFYPFKIREALQANYKKVDVFVAPRKPSSDAWVEVYVKP</sequence>
<feature type="transmembrane region" description="Helical" evidence="1">
    <location>
        <begin position="176"/>
        <end position="192"/>
    </location>
</feature>
<keyword evidence="1" id="KW-0812">Transmembrane</keyword>
<gene>
    <name evidence="2" type="ORF">D3H65_28440</name>
</gene>
<reference evidence="2 3" key="1">
    <citation type="submission" date="2018-09" db="EMBL/GenBank/DDBJ databases">
        <title>Genome sequencing of strain 6GH32-13.</title>
        <authorList>
            <person name="Weon H.-Y."/>
            <person name="Heo J."/>
            <person name="Kwon S.-W."/>
        </authorList>
    </citation>
    <scope>NUCLEOTIDE SEQUENCE [LARGE SCALE GENOMIC DNA]</scope>
    <source>
        <strain evidence="2 3">5GH32-13</strain>
    </source>
</reference>
<dbReference type="OrthoDB" id="614715at2"/>
<feature type="transmembrane region" description="Helical" evidence="1">
    <location>
        <begin position="245"/>
        <end position="267"/>
    </location>
</feature>
<evidence type="ECO:0000313" key="3">
    <source>
        <dbReference type="Proteomes" id="UP000263900"/>
    </source>
</evidence>
<evidence type="ECO:0000256" key="1">
    <source>
        <dbReference type="SAM" id="Phobius"/>
    </source>
</evidence>
<dbReference type="KEGG" id="pseg:D3H65_28440"/>
<feature type="transmembrane region" description="Helical" evidence="1">
    <location>
        <begin position="279"/>
        <end position="302"/>
    </location>
</feature>
<feature type="transmembrane region" description="Helical" evidence="1">
    <location>
        <begin position="308"/>
        <end position="328"/>
    </location>
</feature>
<name>A0A3B7MX74_9BACT</name>
<dbReference type="EMBL" id="CP032157">
    <property type="protein sequence ID" value="AXY77670.1"/>
    <property type="molecule type" value="Genomic_DNA"/>
</dbReference>